<protein>
    <submittedName>
        <fullName evidence="1">Uncharacterized protein</fullName>
    </submittedName>
</protein>
<evidence type="ECO:0000313" key="2">
    <source>
        <dbReference type="Proteomes" id="UP000027195"/>
    </source>
</evidence>
<accession>A0A067MYC7</accession>
<dbReference type="HOGENOM" id="CLU_1288714_0_0_1"/>
<keyword evidence="2" id="KW-1185">Reference proteome</keyword>
<name>A0A067MYC7_BOTB1</name>
<dbReference type="AlphaFoldDB" id="A0A067MYC7"/>
<sequence>MKNGINARVYQPHQKVSPAYIPGVRPLRAPDGLASHMLLRLPLHTLSVPHRPVSTIDHTAYAYYHTNIGTPSHVPDSSSSRPPLMSLREGVLTINAAAHSGNGEDEVDPDRCDERGHRATFAPEIHARSPRARGRLAGRKLQSSLYTPDQVDFERAGASTHSSVKLRHSTPSRIFATAARASVDISVAALFDTTTYTLTESNRGRLSREIAFIV</sequence>
<dbReference type="Proteomes" id="UP000027195">
    <property type="component" value="Unassembled WGS sequence"/>
</dbReference>
<evidence type="ECO:0000313" key="1">
    <source>
        <dbReference type="EMBL" id="KDQ16862.1"/>
    </source>
</evidence>
<proteinExistence type="predicted"/>
<reference evidence="2" key="1">
    <citation type="journal article" date="2014" name="Proc. Natl. Acad. Sci. U.S.A.">
        <title>Extensive sampling of basidiomycete genomes demonstrates inadequacy of the white-rot/brown-rot paradigm for wood decay fungi.</title>
        <authorList>
            <person name="Riley R."/>
            <person name="Salamov A.A."/>
            <person name="Brown D.W."/>
            <person name="Nagy L.G."/>
            <person name="Floudas D."/>
            <person name="Held B.W."/>
            <person name="Levasseur A."/>
            <person name="Lombard V."/>
            <person name="Morin E."/>
            <person name="Otillar R."/>
            <person name="Lindquist E.A."/>
            <person name="Sun H."/>
            <person name="LaButti K.M."/>
            <person name="Schmutz J."/>
            <person name="Jabbour D."/>
            <person name="Luo H."/>
            <person name="Baker S.E."/>
            <person name="Pisabarro A.G."/>
            <person name="Walton J.D."/>
            <person name="Blanchette R.A."/>
            <person name="Henrissat B."/>
            <person name="Martin F."/>
            <person name="Cullen D."/>
            <person name="Hibbett D.S."/>
            <person name="Grigoriev I.V."/>
        </authorList>
    </citation>
    <scope>NUCLEOTIDE SEQUENCE [LARGE SCALE GENOMIC DNA]</scope>
    <source>
        <strain evidence="2">FD-172 SS1</strain>
    </source>
</reference>
<organism evidence="1 2">
    <name type="scientific">Botryobasidium botryosum (strain FD-172 SS1)</name>
    <dbReference type="NCBI Taxonomy" id="930990"/>
    <lineage>
        <taxon>Eukaryota</taxon>
        <taxon>Fungi</taxon>
        <taxon>Dikarya</taxon>
        <taxon>Basidiomycota</taxon>
        <taxon>Agaricomycotina</taxon>
        <taxon>Agaricomycetes</taxon>
        <taxon>Cantharellales</taxon>
        <taxon>Botryobasidiaceae</taxon>
        <taxon>Botryobasidium</taxon>
    </lineage>
</organism>
<dbReference type="EMBL" id="KL198025">
    <property type="protein sequence ID" value="KDQ16862.1"/>
    <property type="molecule type" value="Genomic_DNA"/>
</dbReference>
<dbReference type="InParanoid" id="A0A067MYC7"/>
<gene>
    <name evidence="1" type="ORF">BOTBODRAFT_172487</name>
</gene>